<dbReference type="GO" id="GO:0043565">
    <property type="term" value="F:sequence-specific DNA binding"/>
    <property type="evidence" value="ECO:0007669"/>
    <property type="project" value="TreeGrafter"/>
</dbReference>
<comment type="caution">
    <text evidence="8">The sequence shown here is derived from an EMBL/GenBank/DDBJ whole genome shotgun (WGS) entry which is preliminary data.</text>
</comment>
<comment type="subcellular location">
    <subcellularLocation>
        <location evidence="1">Nucleus</location>
    </subcellularLocation>
</comment>
<dbReference type="OrthoDB" id="4064873at2759"/>
<dbReference type="GeneID" id="66118481"/>
<dbReference type="Proteomes" id="UP000790833">
    <property type="component" value="Unassembled WGS sequence"/>
</dbReference>
<keyword evidence="9" id="KW-1185">Reference proteome</keyword>
<dbReference type="GO" id="GO:0005634">
    <property type="term" value="C:nucleus"/>
    <property type="evidence" value="ECO:0007669"/>
    <property type="project" value="UniProtKB-SubCell"/>
</dbReference>
<dbReference type="InterPro" id="IPR007219">
    <property type="entry name" value="XnlR_reg_dom"/>
</dbReference>
<dbReference type="InterPro" id="IPR036864">
    <property type="entry name" value="Zn2-C6_fun-type_DNA-bd_sf"/>
</dbReference>
<evidence type="ECO:0000256" key="6">
    <source>
        <dbReference type="ARBA" id="ARBA00023242"/>
    </source>
</evidence>
<evidence type="ECO:0000256" key="2">
    <source>
        <dbReference type="ARBA" id="ARBA00022723"/>
    </source>
</evidence>
<dbReference type="PROSITE" id="PS50048">
    <property type="entry name" value="ZN2_CY6_FUNGAL_2"/>
    <property type="match status" value="1"/>
</dbReference>
<name>A0A9P7V9W6_9ASCO</name>
<dbReference type="GO" id="GO:0000981">
    <property type="term" value="F:DNA-binding transcription factor activity, RNA polymerase II-specific"/>
    <property type="evidence" value="ECO:0007669"/>
    <property type="project" value="InterPro"/>
</dbReference>
<evidence type="ECO:0000256" key="5">
    <source>
        <dbReference type="ARBA" id="ARBA00023163"/>
    </source>
</evidence>
<feature type="domain" description="Zn(2)-C6 fungal-type" evidence="7">
    <location>
        <begin position="55"/>
        <end position="84"/>
    </location>
</feature>
<keyword evidence="5" id="KW-0804">Transcription</keyword>
<keyword evidence="2" id="KW-0479">Metal-binding</keyword>
<evidence type="ECO:0000259" key="7">
    <source>
        <dbReference type="PROSITE" id="PS50048"/>
    </source>
</evidence>
<dbReference type="InterPro" id="IPR001138">
    <property type="entry name" value="Zn2Cys6_DnaBD"/>
</dbReference>
<reference evidence="8" key="1">
    <citation type="submission" date="2021-03" db="EMBL/GenBank/DDBJ databases">
        <authorList>
            <person name="Palmer J.M."/>
        </authorList>
    </citation>
    <scope>NUCLEOTIDE SEQUENCE</scope>
    <source>
        <strain evidence="8">ARV_011</strain>
    </source>
</reference>
<dbReference type="Gene3D" id="4.10.240.10">
    <property type="entry name" value="Zn(2)-C6 fungal-type DNA-binding domain"/>
    <property type="match status" value="1"/>
</dbReference>
<keyword evidence="3" id="KW-0805">Transcription regulation</keyword>
<dbReference type="InterPro" id="IPR051711">
    <property type="entry name" value="Stress_Response_Reg"/>
</dbReference>
<dbReference type="PROSITE" id="PS00463">
    <property type="entry name" value="ZN2_CY6_FUNGAL_1"/>
    <property type="match status" value="1"/>
</dbReference>
<keyword evidence="6" id="KW-0539">Nucleus</keyword>
<dbReference type="GO" id="GO:0006351">
    <property type="term" value="P:DNA-templated transcription"/>
    <property type="evidence" value="ECO:0007669"/>
    <property type="project" value="InterPro"/>
</dbReference>
<gene>
    <name evidence="8" type="ORF">KQ657_005107</name>
</gene>
<keyword evidence="4" id="KW-0238">DNA-binding</keyword>
<dbReference type="Pfam" id="PF04082">
    <property type="entry name" value="Fungal_trans"/>
    <property type="match status" value="1"/>
</dbReference>
<evidence type="ECO:0000313" key="8">
    <source>
        <dbReference type="EMBL" id="KAG7193908.1"/>
    </source>
</evidence>
<proteinExistence type="predicted"/>
<organism evidence="8 9">
    <name type="scientific">Scheffersomyces spartinae</name>
    <dbReference type="NCBI Taxonomy" id="45513"/>
    <lineage>
        <taxon>Eukaryota</taxon>
        <taxon>Fungi</taxon>
        <taxon>Dikarya</taxon>
        <taxon>Ascomycota</taxon>
        <taxon>Saccharomycotina</taxon>
        <taxon>Pichiomycetes</taxon>
        <taxon>Debaryomycetaceae</taxon>
        <taxon>Scheffersomyces</taxon>
    </lineage>
</organism>
<dbReference type="PANTHER" id="PTHR47540:SF2">
    <property type="entry name" value="ZN(II)2CYS6 TRANSCRIPTION FACTOR (EUROFUNG)"/>
    <property type="match status" value="1"/>
</dbReference>
<dbReference type="GO" id="GO:0008270">
    <property type="term" value="F:zinc ion binding"/>
    <property type="evidence" value="ECO:0007669"/>
    <property type="project" value="InterPro"/>
</dbReference>
<dbReference type="GO" id="GO:0045944">
    <property type="term" value="P:positive regulation of transcription by RNA polymerase II"/>
    <property type="evidence" value="ECO:0007669"/>
    <property type="project" value="TreeGrafter"/>
</dbReference>
<accession>A0A9P7V9W6</accession>
<dbReference type="RefSeq" id="XP_043049455.1">
    <property type="nucleotide sequence ID" value="XM_043195750.1"/>
</dbReference>
<dbReference type="Pfam" id="PF00172">
    <property type="entry name" value="Zn_clus"/>
    <property type="match status" value="1"/>
</dbReference>
<dbReference type="AlphaFoldDB" id="A0A9P7V9W6"/>
<dbReference type="CDD" id="cd12148">
    <property type="entry name" value="fungal_TF_MHR"/>
    <property type="match status" value="1"/>
</dbReference>
<evidence type="ECO:0000313" key="9">
    <source>
        <dbReference type="Proteomes" id="UP000790833"/>
    </source>
</evidence>
<dbReference type="SUPFAM" id="SSF57701">
    <property type="entry name" value="Zn2/Cys6 DNA-binding domain"/>
    <property type="match status" value="1"/>
</dbReference>
<evidence type="ECO:0000256" key="1">
    <source>
        <dbReference type="ARBA" id="ARBA00004123"/>
    </source>
</evidence>
<protein>
    <recommendedName>
        <fullName evidence="7">Zn(2)-C6 fungal-type domain-containing protein</fullName>
    </recommendedName>
</protein>
<dbReference type="SMART" id="SM00066">
    <property type="entry name" value="GAL4"/>
    <property type="match status" value="1"/>
</dbReference>
<evidence type="ECO:0000256" key="4">
    <source>
        <dbReference type="ARBA" id="ARBA00023125"/>
    </source>
</evidence>
<dbReference type="CDD" id="cd00067">
    <property type="entry name" value="GAL4"/>
    <property type="match status" value="1"/>
</dbReference>
<dbReference type="SMART" id="SM00906">
    <property type="entry name" value="Fungal_trans"/>
    <property type="match status" value="1"/>
</dbReference>
<dbReference type="EMBL" id="JAHMUF010000009">
    <property type="protein sequence ID" value="KAG7193908.1"/>
    <property type="molecule type" value="Genomic_DNA"/>
</dbReference>
<evidence type="ECO:0000256" key="3">
    <source>
        <dbReference type="ARBA" id="ARBA00023015"/>
    </source>
</evidence>
<dbReference type="PANTHER" id="PTHR47540">
    <property type="entry name" value="THIAMINE REPRESSIBLE GENES REGULATORY PROTEIN THI5"/>
    <property type="match status" value="1"/>
</dbReference>
<sequence length="808" mass="93125">MFNHQHQQPLQLLLQLQQPQLLSMQVQPSINMNTKNNNTASSASKEKYRIRVHRACDRCRTQKIKCSGTFPCNTCLKYKKDCTYEKSHYPHKRSGSTDDELLPTGGDIVRPVSAMANINHINGSETSISLQHNETLKRSHNGDDDETKKYLEKRVKYLENIILENNQTYYRREPLQSMIGPANEMMAGSSQLLLPDLIFPLSKWRYSRRHQNLLVFELSQTLYKSISKYENRRKVKVPRFQYFGWNMSGGHYIPSEELPSEYPAFHNYPHYGELDSRMSLVDYFFRNINPLFAILHEEVFRQQINVYHELVESSSSANGPPTGNSTSSMSGANVKNKTSLFSALLFMTYALSIRFMVAADPYPNVELFKLEEECFKYSYAVIRILSFQWESFELIQGWLLIALYLRVSHRQTTVSSAINEAVSMTRLMGIGSKVPKLQTATEYERLKAKRIFWSCYTMERVFALQTGRYGALNEIDIFAEPLTSYNFEEVGDTWLTKPAFALLHIARIINFIYSSTNDVFDSNLVSAMNNELTLLSDWLDQNGFNDDTIYDDENEQDLYKLLKVQVKLHFYDLILSLHGKAMFDILRDNQTEGIQDHQGLLIPKLLETSAAATKLLFATNKRKMLYIPWYYNLLLLFNIGVNSLTMVFSGGNKYINSSRDLLEDTIKLLTIIKDAKYPNGEPRFKMAKECLWCVKMTNHMVSLQLSEQLNMLKLIGIDHGSNVVNDEQFTTLGVKDKDEQDDENEGELLNKRLIKKAKVKSEGLTNLETMSVESGSSAVLGSPKSVYENDMLFSNLQWFDQWLNYESI</sequence>